<feature type="domain" description="CCHC-type" evidence="2">
    <location>
        <begin position="208"/>
        <end position="223"/>
    </location>
</feature>
<dbReference type="InterPro" id="IPR040256">
    <property type="entry name" value="At4g02000-like"/>
</dbReference>
<dbReference type="Pfam" id="PF14392">
    <property type="entry name" value="zf-CCHC_4"/>
    <property type="match status" value="1"/>
</dbReference>
<sequence>MEGQEEIDLLASKTKELQCSEGRIKLEVSQTSAMQSKKMLVGKLLTKKHVGKGLMKEILKRAWNTRYDFEITVLDANKFVFAFQHDLDKRKVFEGRPWTVKGHFLVLKEWHPQQTVQEIEFDSTEVWIQVHGLPLDLVSDTNVKKIGQKVGRVIEVDMASKVSMIWQKYVRVRVEIEVDKPLIAGMFAPRPDREVWIQLKYEKIPEFCYSCGKLGHVQQDCEDPVQKLTNPFGFSFQLFGKWLRTDNADFPEGVYLNGDPHYQQLRQGWNSRSVIDEAAGKETSIIIVDTKMGQIGEESRWCQASGGEPAHKRNEKSEVSAKEIIKGGDEVIGAFKNCNSGDEIFFQEQQALNEGFKWGVGEIGRNEMWKGRAQEQRIEPEIKSGMGLLEGNPNSAQQNHGTIWADLKNNSGLKRKVDEDEQGWHNLKSKGL</sequence>
<dbReference type="InterPro" id="IPR025558">
    <property type="entry name" value="DUF4283"/>
</dbReference>
<dbReference type="PANTHER" id="PTHR31286">
    <property type="entry name" value="GLYCINE-RICH CELL WALL STRUCTURAL PROTEIN 1.8-LIKE"/>
    <property type="match status" value="1"/>
</dbReference>
<dbReference type="AlphaFoldDB" id="A0A2N9GET6"/>
<accession>A0A2N9GET6</accession>
<evidence type="ECO:0000256" key="1">
    <source>
        <dbReference type="PROSITE-ProRule" id="PRU00047"/>
    </source>
</evidence>
<dbReference type="PANTHER" id="PTHR31286:SF178">
    <property type="entry name" value="DUF4283 DOMAIN-CONTAINING PROTEIN"/>
    <property type="match status" value="1"/>
</dbReference>
<keyword evidence="1" id="KW-0863">Zinc-finger</keyword>
<keyword evidence="1" id="KW-0862">Zinc</keyword>
<dbReference type="PROSITE" id="PS50158">
    <property type="entry name" value="ZF_CCHC"/>
    <property type="match status" value="1"/>
</dbReference>
<proteinExistence type="predicted"/>
<evidence type="ECO:0000313" key="3">
    <source>
        <dbReference type="EMBL" id="SPC97761.1"/>
    </source>
</evidence>
<protein>
    <recommendedName>
        <fullName evidence="2">CCHC-type domain-containing protein</fullName>
    </recommendedName>
</protein>
<dbReference type="GO" id="GO:0008270">
    <property type="term" value="F:zinc ion binding"/>
    <property type="evidence" value="ECO:0007669"/>
    <property type="project" value="UniProtKB-KW"/>
</dbReference>
<keyword evidence="1" id="KW-0479">Metal-binding</keyword>
<dbReference type="InterPro" id="IPR025836">
    <property type="entry name" value="Zn_knuckle_CX2CX4HX4C"/>
</dbReference>
<dbReference type="InterPro" id="IPR001878">
    <property type="entry name" value="Znf_CCHC"/>
</dbReference>
<dbReference type="Pfam" id="PF14111">
    <property type="entry name" value="DUF4283"/>
    <property type="match status" value="1"/>
</dbReference>
<organism evidence="3">
    <name type="scientific">Fagus sylvatica</name>
    <name type="common">Beechnut</name>
    <dbReference type="NCBI Taxonomy" id="28930"/>
    <lineage>
        <taxon>Eukaryota</taxon>
        <taxon>Viridiplantae</taxon>
        <taxon>Streptophyta</taxon>
        <taxon>Embryophyta</taxon>
        <taxon>Tracheophyta</taxon>
        <taxon>Spermatophyta</taxon>
        <taxon>Magnoliopsida</taxon>
        <taxon>eudicotyledons</taxon>
        <taxon>Gunneridae</taxon>
        <taxon>Pentapetalae</taxon>
        <taxon>rosids</taxon>
        <taxon>fabids</taxon>
        <taxon>Fagales</taxon>
        <taxon>Fagaceae</taxon>
        <taxon>Fagus</taxon>
    </lineage>
</organism>
<reference evidence="3" key="1">
    <citation type="submission" date="2018-02" db="EMBL/GenBank/DDBJ databases">
        <authorList>
            <person name="Cohen D.B."/>
            <person name="Kent A.D."/>
        </authorList>
    </citation>
    <scope>NUCLEOTIDE SEQUENCE</scope>
</reference>
<dbReference type="EMBL" id="OIVN01001796">
    <property type="protein sequence ID" value="SPC97761.1"/>
    <property type="molecule type" value="Genomic_DNA"/>
</dbReference>
<dbReference type="SUPFAM" id="SSF57756">
    <property type="entry name" value="Retrovirus zinc finger-like domains"/>
    <property type="match status" value="1"/>
</dbReference>
<name>A0A2N9GET6_FAGSY</name>
<evidence type="ECO:0000259" key="2">
    <source>
        <dbReference type="PROSITE" id="PS50158"/>
    </source>
</evidence>
<dbReference type="GO" id="GO:0003676">
    <property type="term" value="F:nucleic acid binding"/>
    <property type="evidence" value="ECO:0007669"/>
    <property type="project" value="InterPro"/>
</dbReference>
<dbReference type="InterPro" id="IPR036875">
    <property type="entry name" value="Znf_CCHC_sf"/>
</dbReference>
<gene>
    <name evidence="3" type="ORF">FSB_LOCUS25643</name>
</gene>